<proteinExistence type="predicted"/>
<dbReference type="PANTHER" id="PTHR43478:SF1">
    <property type="entry name" value="NA+_H+ ANTIPORTER NHAC-LIKE C-TERMINAL DOMAIN-CONTAINING PROTEIN"/>
    <property type="match status" value="1"/>
</dbReference>
<evidence type="ECO:0000256" key="1">
    <source>
        <dbReference type="ARBA" id="ARBA00004651"/>
    </source>
</evidence>
<feature type="transmembrane region" description="Helical" evidence="6">
    <location>
        <begin position="32"/>
        <end position="57"/>
    </location>
</feature>
<evidence type="ECO:0000256" key="4">
    <source>
        <dbReference type="ARBA" id="ARBA00022989"/>
    </source>
</evidence>
<dbReference type="PANTHER" id="PTHR43478">
    <property type="entry name" value="NA+/H+ ANTIPORTER-RELATED"/>
    <property type="match status" value="1"/>
</dbReference>
<evidence type="ECO:0000259" key="7">
    <source>
        <dbReference type="Pfam" id="PF03553"/>
    </source>
</evidence>
<evidence type="ECO:0000256" key="3">
    <source>
        <dbReference type="ARBA" id="ARBA00022692"/>
    </source>
</evidence>
<gene>
    <name evidence="8" type="ORF">MGWOODY_Mmi1857</name>
</gene>
<feature type="domain" description="Na+/H+ antiporter NhaC-like C-terminal" evidence="7">
    <location>
        <begin position="2"/>
        <end position="139"/>
    </location>
</feature>
<dbReference type="EMBL" id="FAXC01000011">
    <property type="protein sequence ID" value="CUV08140.1"/>
    <property type="molecule type" value="Genomic_DNA"/>
</dbReference>
<dbReference type="InterPro" id="IPR018461">
    <property type="entry name" value="Na/H_Antiport_NhaC-like_C"/>
</dbReference>
<keyword evidence="3 6" id="KW-0812">Transmembrane</keyword>
<sequence length="172" mass="18174">MGKVCEVLNTADYLVSLSSGILTPELLPAVTFLTAAAISFSTGSSWATMAIMVPIVAPMSIELMEMEANVVIQSPVFLSTFASILSGAVFGDHCSPISDTTILSSTASGADHIDHVRTQLPYAMTTGGIALFFGYLMIGYGYSYWISIGLGIGSIILALKLFGKPLPRTQLK</sequence>
<keyword evidence="2" id="KW-1003">Cell membrane</keyword>
<organism evidence="8">
    <name type="scientific">hydrothermal vent metagenome</name>
    <dbReference type="NCBI Taxonomy" id="652676"/>
    <lineage>
        <taxon>unclassified sequences</taxon>
        <taxon>metagenomes</taxon>
        <taxon>ecological metagenomes</taxon>
    </lineage>
</organism>
<dbReference type="AlphaFoldDB" id="A0A160VCM1"/>
<evidence type="ECO:0000256" key="2">
    <source>
        <dbReference type="ARBA" id="ARBA00022475"/>
    </source>
</evidence>
<protein>
    <submittedName>
        <fullName evidence="8">Na+/H+ antiporter</fullName>
    </submittedName>
</protein>
<keyword evidence="5 6" id="KW-0472">Membrane</keyword>
<keyword evidence="4 6" id="KW-1133">Transmembrane helix</keyword>
<dbReference type="GO" id="GO:0005886">
    <property type="term" value="C:plasma membrane"/>
    <property type="evidence" value="ECO:0007669"/>
    <property type="project" value="UniProtKB-SubCell"/>
</dbReference>
<accession>A0A160VCM1</accession>
<comment type="subcellular location">
    <subcellularLocation>
        <location evidence="1">Cell membrane</location>
        <topology evidence="1">Multi-pass membrane protein</topology>
    </subcellularLocation>
</comment>
<reference evidence="8" key="1">
    <citation type="submission" date="2015-10" db="EMBL/GenBank/DDBJ databases">
        <authorList>
            <person name="Gilbert D.G."/>
        </authorList>
    </citation>
    <scope>NUCLEOTIDE SEQUENCE</scope>
</reference>
<dbReference type="Pfam" id="PF03553">
    <property type="entry name" value="Na_H_antiporter"/>
    <property type="match status" value="1"/>
</dbReference>
<evidence type="ECO:0000313" key="8">
    <source>
        <dbReference type="EMBL" id="CUV08140.1"/>
    </source>
</evidence>
<evidence type="ECO:0000256" key="6">
    <source>
        <dbReference type="SAM" id="Phobius"/>
    </source>
</evidence>
<name>A0A160VCM1_9ZZZZ</name>
<evidence type="ECO:0000256" key="5">
    <source>
        <dbReference type="ARBA" id="ARBA00023136"/>
    </source>
</evidence>
<feature type="transmembrane region" description="Helical" evidence="6">
    <location>
        <begin position="144"/>
        <end position="162"/>
    </location>
</feature>